<feature type="compositionally biased region" description="Low complexity" evidence="2">
    <location>
        <begin position="692"/>
        <end position="701"/>
    </location>
</feature>
<dbReference type="EMBL" id="JAGSXJ010000001">
    <property type="protein sequence ID" value="KAH6697183.1"/>
    <property type="molecule type" value="Genomic_DNA"/>
</dbReference>
<dbReference type="OrthoDB" id="771136at2759"/>
<name>A0A9P8VMI4_9PEZI</name>
<keyword evidence="3" id="KW-0472">Membrane</keyword>
<feature type="compositionally biased region" description="Low complexity" evidence="2">
    <location>
        <begin position="475"/>
        <end position="542"/>
    </location>
</feature>
<dbReference type="InterPro" id="IPR001461">
    <property type="entry name" value="Aspartic_peptidase_A1"/>
</dbReference>
<evidence type="ECO:0000256" key="1">
    <source>
        <dbReference type="ARBA" id="ARBA00007447"/>
    </source>
</evidence>
<feature type="transmembrane region" description="Helical" evidence="3">
    <location>
        <begin position="1133"/>
        <end position="1156"/>
    </location>
</feature>
<feature type="compositionally biased region" description="Polar residues" evidence="2">
    <location>
        <begin position="834"/>
        <end position="846"/>
    </location>
</feature>
<feature type="compositionally biased region" description="Low complexity" evidence="2">
    <location>
        <begin position="776"/>
        <end position="788"/>
    </location>
</feature>
<feature type="region of interest" description="Disordered" evidence="2">
    <location>
        <begin position="398"/>
        <end position="447"/>
    </location>
</feature>
<feature type="region of interest" description="Disordered" evidence="2">
    <location>
        <begin position="1039"/>
        <end position="1120"/>
    </location>
</feature>
<feature type="compositionally biased region" description="Low complexity" evidence="2">
    <location>
        <begin position="812"/>
        <end position="821"/>
    </location>
</feature>
<feature type="compositionally biased region" description="Low complexity" evidence="2">
    <location>
        <begin position="738"/>
        <end position="753"/>
    </location>
</feature>
<evidence type="ECO:0000256" key="3">
    <source>
        <dbReference type="SAM" id="Phobius"/>
    </source>
</evidence>
<dbReference type="GO" id="GO:0006508">
    <property type="term" value="P:proteolysis"/>
    <property type="evidence" value="ECO:0007669"/>
    <property type="project" value="InterPro"/>
</dbReference>
<feature type="compositionally biased region" description="Low complexity" evidence="2">
    <location>
        <begin position="847"/>
        <end position="861"/>
    </location>
</feature>
<accession>A0A9P8VMI4</accession>
<dbReference type="InterPro" id="IPR021109">
    <property type="entry name" value="Peptidase_aspartic_dom_sf"/>
</dbReference>
<dbReference type="Gene3D" id="2.40.70.10">
    <property type="entry name" value="Acid Proteases"/>
    <property type="match status" value="2"/>
</dbReference>
<feature type="signal peptide" evidence="4">
    <location>
        <begin position="1"/>
        <end position="19"/>
    </location>
</feature>
<feature type="region of interest" description="Disordered" evidence="2">
    <location>
        <begin position="475"/>
        <end position="608"/>
    </location>
</feature>
<feature type="compositionally biased region" description="Low complexity" evidence="2">
    <location>
        <begin position="708"/>
        <end position="719"/>
    </location>
</feature>
<dbReference type="PROSITE" id="PS51767">
    <property type="entry name" value="PEPTIDASE_A1"/>
    <property type="match status" value="1"/>
</dbReference>
<dbReference type="AlphaFoldDB" id="A0A9P8VMI4"/>
<feature type="compositionally biased region" description="Low complexity" evidence="2">
    <location>
        <begin position="665"/>
        <end position="681"/>
    </location>
</feature>
<dbReference type="PRINTS" id="PR00792">
    <property type="entry name" value="PEPSIN"/>
</dbReference>
<protein>
    <recommendedName>
        <fullName evidence="5">Peptidase A1 domain-containing protein</fullName>
    </recommendedName>
</protein>
<feature type="compositionally biased region" description="Polar residues" evidence="2">
    <location>
        <begin position="1083"/>
        <end position="1092"/>
    </location>
</feature>
<dbReference type="Pfam" id="PF00026">
    <property type="entry name" value="Asp"/>
    <property type="match status" value="1"/>
</dbReference>
<comment type="caution">
    <text evidence="6">The sequence shown here is derived from an EMBL/GenBank/DDBJ whole genome shotgun (WGS) entry which is preliminary data.</text>
</comment>
<gene>
    <name evidence="6" type="ORF">F5X68DRAFT_272202</name>
</gene>
<dbReference type="GO" id="GO:0004190">
    <property type="term" value="F:aspartic-type endopeptidase activity"/>
    <property type="evidence" value="ECO:0007669"/>
    <property type="project" value="InterPro"/>
</dbReference>
<feature type="region of interest" description="Disordered" evidence="2">
    <location>
        <begin position="978"/>
        <end position="1009"/>
    </location>
</feature>
<evidence type="ECO:0000313" key="6">
    <source>
        <dbReference type="EMBL" id="KAH6697183.1"/>
    </source>
</evidence>
<reference evidence="6" key="1">
    <citation type="journal article" date="2021" name="Nat. Commun.">
        <title>Genetic determinants of endophytism in the Arabidopsis root mycobiome.</title>
        <authorList>
            <person name="Mesny F."/>
            <person name="Miyauchi S."/>
            <person name="Thiergart T."/>
            <person name="Pickel B."/>
            <person name="Atanasova L."/>
            <person name="Karlsson M."/>
            <person name="Huettel B."/>
            <person name="Barry K.W."/>
            <person name="Haridas S."/>
            <person name="Chen C."/>
            <person name="Bauer D."/>
            <person name="Andreopoulos W."/>
            <person name="Pangilinan J."/>
            <person name="LaButti K."/>
            <person name="Riley R."/>
            <person name="Lipzen A."/>
            <person name="Clum A."/>
            <person name="Drula E."/>
            <person name="Henrissat B."/>
            <person name="Kohler A."/>
            <person name="Grigoriev I.V."/>
            <person name="Martin F.M."/>
            <person name="Hacquard S."/>
        </authorList>
    </citation>
    <scope>NUCLEOTIDE SEQUENCE</scope>
    <source>
        <strain evidence="6">MPI-SDFR-AT-0117</strain>
    </source>
</reference>
<organism evidence="6 7">
    <name type="scientific">Plectosphaerella plurivora</name>
    <dbReference type="NCBI Taxonomy" id="936078"/>
    <lineage>
        <taxon>Eukaryota</taxon>
        <taxon>Fungi</taxon>
        <taxon>Dikarya</taxon>
        <taxon>Ascomycota</taxon>
        <taxon>Pezizomycotina</taxon>
        <taxon>Sordariomycetes</taxon>
        <taxon>Hypocreomycetidae</taxon>
        <taxon>Glomerellales</taxon>
        <taxon>Plectosphaerellaceae</taxon>
        <taxon>Plectosphaerella</taxon>
    </lineage>
</organism>
<dbReference type="InterPro" id="IPR033121">
    <property type="entry name" value="PEPTIDASE_A1"/>
</dbReference>
<keyword evidence="3" id="KW-1133">Transmembrane helix</keyword>
<evidence type="ECO:0000259" key="5">
    <source>
        <dbReference type="PROSITE" id="PS51767"/>
    </source>
</evidence>
<comment type="similarity">
    <text evidence="1">Belongs to the peptidase A1 family.</text>
</comment>
<proteinExistence type="inferred from homology"/>
<evidence type="ECO:0000313" key="7">
    <source>
        <dbReference type="Proteomes" id="UP000770015"/>
    </source>
</evidence>
<feature type="compositionally biased region" description="Polar residues" evidence="2">
    <location>
        <begin position="1100"/>
        <end position="1120"/>
    </location>
</feature>
<keyword evidence="3" id="KW-0812">Transmembrane</keyword>
<feature type="compositionally biased region" description="Basic and acidic residues" evidence="2">
    <location>
        <begin position="1051"/>
        <end position="1062"/>
    </location>
</feature>
<dbReference type="PANTHER" id="PTHR47966:SF65">
    <property type="entry name" value="ASPARTIC-TYPE ENDOPEPTIDASE"/>
    <property type="match status" value="1"/>
</dbReference>
<feature type="compositionally biased region" description="Low complexity" evidence="2">
    <location>
        <begin position="978"/>
        <end position="994"/>
    </location>
</feature>
<feature type="compositionally biased region" description="Low complexity" evidence="2">
    <location>
        <begin position="596"/>
        <end position="607"/>
    </location>
</feature>
<feature type="domain" description="Peptidase A1" evidence="5">
    <location>
        <begin position="55"/>
        <end position="366"/>
    </location>
</feature>
<feature type="region of interest" description="Disordered" evidence="2">
    <location>
        <begin position="665"/>
        <end position="870"/>
    </location>
</feature>
<dbReference type="SUPFAM" id="SSF50630">
    <property type="entry name" value="Acid proteases"/>
    <property type="match status" value="1"/>
</dbReference>
<evidence type="ECO:0000256" key="4">
    <source>
        <dbReference type="SAM" id="SignalP"/>
    </source>
</evidence>
<keyword evidence="4" id="KW-0732">Signal</keyword>
<feature type="compositionally biased region" description="Low complexity" evidence="2">
    <location>
        <begin position="555"/>
        <end position="586"/>
    </location>
</feature>
<keyword evidence="7" id="KW-1185">Reference proteome</keyword>
<feature type="chain" id="PRO_5040355065" description="Peptidase A1 domain-containing protein" evidence="4">
    <location>
        <begin position="20"/>
        <end position="1157"/>
    </location>
</feature>
<sequence>MRNTHLLGSLPIIASAVAAQDGILSFPIRATAVSGGLSKRQLAPDAQSRQDGTIYTIDVSIGTPGQVVSLEIDTGSEEMWVNPICSEATYPALCAEAGRYTESSTLYDLAVDSGRLADDGYVAISYVYDTVSIGSTRIPLQIFGVPTDTERFSVGQLGLGPSPAGWESNYPYVLDNLVGSRAINSKAFSLDLGRDGSEDGALIFGGIDTSRYIGNLERISAVSASDSPDGYTRYWITSSRVGVTRDSSIALISNTPIIFHLNSGSPISALPTAAFTNLLSAFPEASPAAQFPGRYVVPCTLAEATGSIDFSFGSTVINVPLSDFIWRQPEGCYLGAYSSEMPVLGANFLRAAYVVFDWDNREVHVANSARESCEPNLVAIGSGQDAVPSVAGSCQSSTSSTVSSTSSSSSISSTSTSSTSAASTSSSISSTLSTSTLSSSTVSSTSASSTLTTSTLSSSTLTSSTLASSTLSTSTLSSSTATSSSDISSTSASSTQTSSAVSSSSSATDSSTDISSTAAPASASTTTSDSISVSTASSSTLSGTDRLGGRETIYDSLTTSLESSTSSSDSTVSSSATSSAYDGASTISLDGTIYPSDSTTSSATSSAHYPINGTTTASAASSEYNGVSTVSLDGSTISSSTISTHYGDRTAVPTYDDKVCEAETISSSSSSASPTYGATSSQPTQEVYDTETISSTSSIASPTYDARSSSSEVASSSEETYGVETESFTSAIASPTYAAESRSSETTSSSATEVPYEEKTGYRASDTASPTYDLESSSYSTSTASVSTEAPYEEKTDASTTSTASPTYGVESSSSGTTSSGIPTDKPYEEKTGHLTSLTASPTYNIESSSSEASSSYESTEIQYEEKTDTSSAVYISSTDVPSYGNKAPYSAVPIKEPYKSDDYRDIPTITTVLTTTTTAPHYDTVTSAPLDETTTITTTATSTYTITACSKDDPYCTVGGVTTKVVTRLTTICPEKTTATTSTASTSTSASASDVSDYELHQSTSTKTSSIVTLVTSKTCTESAAYRAPTTSAIYEDMGHHGYGSGPQDDVYHEEEARNDGPDSDPIYNHDEFAYQDKPSTDGYSQPSPASTHPYRPGSSIQPPSPTKYNNTPAHSSASPVYTEPVYEHVTAGASAGGVPLLLILCVGILTVLLMQ</sequence>
<evidence type="ECO:0000256" key="2">
    <source>
        <dbReference type="SAM" id="MobiDB-lite"/>
    </source>
</evidence>
<dbReference type="Proteomes" id="UP000770015">
    <property type="component" value="Unassembled WGS sequence"/>
</dbReference>
<dbReference type="PANTHER" id="PTHR47966">
    <property type="entry name" value="BETA-SITE APP-CLEAVING ENZYME, ISOFORM A-RELATED"/>
    <property type="match status" value="1"/>
</dbReference>